<evidence type="ECO:0000313" key="3">
    <source>
        <dbReference type="Proteomes" id="UP001151760"/>
    </source>
</evidence>
<keyword evidence="3" id="KW-1185">Reference proteome</keyword>
<dbReference type="Proteomes" id="UP001151760">
    <property type="component" value="Unassembled WGS sequence"/>
</dbReference>
<reference evidence="2" key="1">
    <citation type="journal article" date="2022" name="Int. J. Mol. Sci.">
        <title>Draft Genome of Tanacetum Coccineum: Genomic Comparison of Closely Related Tanacetum-Family Plants.</title>
        <authorList>
            <person name="Yamashiro T."/>
            <person name="Shiraishi A."/>
            <person name="Nakayama K."/>
            <person name="Satake H."/>
        </authorList>
    </citation>
    <scope>NUCLEOTIDE SEQUENCE</scope>
</reference>
<dbReference type="EMBL" id="BQNB010009383">
    <property type="protein sequence ID" value="GJS62765.1"/>
    <property type="molecule type" value="Genomic_DNA"/>
</dbReference>
<name>A0ABQ4XCK2_9ASTR</name>
<protein>
    <submittedName>
        <fullName evidence="2">Uncharacterized protein</fullName>
    </submittedName>
</protein>
<accession>A0ABQ4XCK2</accession>
<evidence type="ECO:0000313" key="2">
    <source>
        <dbReference type="EMBL" id="GJS62765.1"/>
    </source>
</evidence>
<sequence length="98" mass="11499">MVVCTYGEDDVVRTSWTNRNPGRVKIVFILGGLNPPCVHVLWTSFLICYGRTEDLVEITEERAENTQETKSNMDQRRANLEHDMANKEHDRTNRRRTY</sequence>
<feature type="region of interest" description="Disordered" evidence="1">
    <location>
        <begin position="60"/>
        <end position="98"/>
    </location>
</feature>
<comment type="caution">
    <text evidence="2">The sequence shown here is derived from an EMBL/GenBank/DDBJ whole genome shotgun (WGS) entry which is preliminary data.</text>
</comment>
<gene>
    <name evidence="2" type="ORF">Tco_0677329</name>
</gene>
<reference evidence="2" key="2">
    <citation type="submission" date="2022-01" db="EMBL/GenBank/DDBJ databases">
        <authorList>
            <person name="Yamashiro T."/>
            <person name="Shiraishi A."/>
            <person name="Satake H."/>
            <person name="Nakayama K."/>
        </authorList>
    </citation>
    <scope>NUCLEOTIDE SEQUENCE</scope>
</reference>
<feature type="compositionally biased region" description="Basic and acidic residues" evidence="1">
    <location>
        <begin position="60"/>
        <end position="91"/>
    </location>
</feature>
<evidence type="ECO:0000256" key="1">
    <source>
        <dbReference type="SAM" id="MobiDB-lite"/>
    </source>
</evidence>
<organism evidence="2 3">
    <name type="scientific">Tanacetum coccineum</name>
    <dbReference type="NCBI Taxonomy" id="301880"/>
    <lineage>
        <taxon>Eukaryota</taxon>
        <taxon>Viridiplantae</taxon>
        <taxon>Streptophyta</taxon>
        <taxon>Embryophyta</taxon>
        <taxon>Tracheophyta</taxon>
        <taxon>Spermatophyta</taxon>
        <taxon>Magnoliopsida</taxon>
        <taxon>eudicotyledons</taxon>
        <taxon>Gunneridae</taxon>
        <taxon>Pentapetalae</taxon>
        <taxon>asterids</taxon>
        <taxon>campanulids</taxon>
        <taxon>Asterales</taxon>
        <taxon>Asteraceae</taxon>
        <taxon>Asteroideae</taxon>
        <taxon>Anthemideae</taxon>
        <taxon>Anthemidinae</taxon>
        <taxon>Tanacetum</taxon>
    </lineage>
</organism>
<proteinExistence type="predicted"/>